<evidence type="ECO:0000313" key="4">
    <source>
        <dbReference type="Proteomes" id="UP000070560"/>
    </source>
</evidence>
<protein>
    <submittedName>
        <fullName evidence="3">Methyltransferase</fullName>
    </submittedName>
</protein>
<dbReference type="PROSITE" id="PS00092">
    <property type="entry name" value="N6_MTASE"/>
    <property type="match status" value="1"/>
</dbReference>
<evidence type="ECO:0000256" key="1">
    <source>
        <dbReference type="ARBA" id="ARBA00022603"/>
    </source>
</evidence>
<reference evidence="3 4" key="1">
    <citation type="submission" date="2015-10" db="EMBL/GenBank/DDBJ databases">
        <title>Candidatus Desulfofervidus auxilii, a hydrogenotrophic sulfate-reducing bacterium involved in the thermophilic anaerobic oxidation of methane.</title>
        <authorList>
            <person name="Krukenberg V."/>
            <person name="Richter M."/>
            <person name="Wegener G."/>
        </authorList>
    </citation>
    <scope>NUCLEOTIDE SEQUENCE [LARGE SCALE GENOMIC DNA]</scope>
    <source>
        <strain evidence="3 4">HS1</strain>
    </source>
</reference>
<keyword evidence="4" id="KW-1185">Reference proteome</keyword>
<dbReference type="SUPFAM" id="SSF53335">
    <property type="entry name" value="S-adenosyl-L-methionine-dependent methyltransferases"/>
    <property type="match status" value="1"/>
</dbReference>
<evidence type="ECO:0000313" key="3">
    <source>
        <dbReference type="EMBL" id="AMM40138.1"/>
    </source>
</evidence>
<proteinExistence type="predicted"/>
<dbReference type="InterPro" id="IPR029063">
    <property type="entry name" value="SAM-dependent_MTases_sf"/>
</dbReference>
<dbReference type="Pfam" id="PF03602">
    <property type="entry name" value="Cons_hypoth95"/>
    <property type="match status" value="1"/>
</dbReference>
<gene>
    <name evidence="3" type="ORF">HS1_000332</name>
</gene>
<dbReference type="PANTHER" id="PTHR43542:SF1">
    <property type="entry name" value="METHYLTRANSFERASE"/>
    <property type="match status" value="1"/>
</dbReference>
<dbReference type="RefSeq" id="WP_066060437.1">
    <property type="nucleotide sequence ID" value="NZ_CP013015.1"/>
</dbReference>
<dbReference type="NCBIfam" id="TIGR00095">
    <property type="entry name" value="16S rRNA (guanine(966)-N(2))-methyltransferase RsmD"/>
    <property type="match status" value="1"/>
</dbReference>
<dbReference type="InterPro" id="IPR004398">
    <property type="entry name" value="RNA_MeTrfase_RsmD"/>
</dbReference>
<dbReference type="EMBL" id="CP013015">
    <property type="protein sequence ID" value="AMM40138.1"/>
    <property type="molecule type" value="Genomic_DNA"/>
</dbReference>
<name>A0A7V1K5K1_DESA2</name>
<evidence type="ECO:0000256" key="2">
    <source>
        <dbReference type="ARBA" id="ARBA00022679"/>
    </source>
</evidence>
<dbReference type="GO" id="GO:0003676">
    <property type="term" value="F:nucleic acid binding"/>
    <property type="evidence" value="ECO:0007669"/>
    <property type="project" value="InterPro"/>
</dbReference>
<dbReference type="PIRSF" id="PIRSF004553">
    <property type="entry name" value="CHP00095"/>
    <property type="match status" value="1"/>
</dbReference>
<dbReference type="CDD" id="cd02440">
    <property type="entry name" value="AdoMet_MTases"/>
    <property type="match status" value="1"/>
</dbReference>
<dbReference type="Proteomes" id="UP000070560">
    <property type="component" value="Chromosome"/>
</dbReference>
<dbReference type="InterPro" id="IPR002052">
    <property type="entry name" value="DNA_methylase_N6_adenine_CS"/>
</dbReference>
<organism evidence="3 4">
    <name type="scientific">Desulfofervidus auxilii</name>
    <dbReference type="NCBI Taxonomy" id="1621989"/>
    <lineage>
        <taxon>Bacteria</taxon>
        <taxon>Pseudomonadati</taxon>
        <taxon>Thermodesulfobacteriota</taxon>
        <taxon>Candidatus Desulfofervidia</taxon>
        <taxon>Candidatus Desulfofervidales</taxon>
        <taxon>Candidatus Desulfofervidaceae</taxon>
        <taxon>Candidatus Desulfofervidus</taxon>
    </lineage>
</organism>
<dbReference type="GO" id="GO:0031167">
    <property type="term" value="P:rRNA methylation"/>
    <property type="evidence" value="ECO:0007669"/>
    <property type="project" value="InterPro"/>
</dbReference>
<dbReference type="PANTHER" id="PTHR43542">
    <property type="entry name" value="METHYLTRANSFERASE"/>
    <property type="match status" value="1"/>
</dbReference>
<accession>A0A7V1K5K1</accession>
<dbReference type="Gene3D" id="3.40.50.150">
    <property type="entry name" value="Vaccinia Virus protein VP39"/>
    <property type="match status" value="1"/>
</dbReference>
<dbReference type="OrthoDB" id="9803017at2"/>
<dbReference type="GO" id="GO:0008168">
    <property type="term" value="F:methyltransferase activity"/>
    <property type="evidence" value="ECO:0007669"/>
    <property type="project" value="UniProtKB-KW"/>
</dbReference>
<dbReference type="KEGG" id="daw:HS1_000332"/>
<sequence length="178" mass="20320">MRVITGKYKGRRLSSSTVSFIRPTSNIVKEAIFNIFPDIWSSANVLDLYAGTGSLGIEALSRGAKQVVFVDKSQAAIQIIRRNLSNLGIETQAIFYKRDVLRGLNFLSQTFQIIFMDPPYEKNYVEKTLRLIKFNPQLLSKEGLIIIEHSPKEKFSFMDFSLVTLKQYGQTNITFLKK</sequence>
<keyword evidence="2 3" id="KW-0808">Transferase</keyword>
<dbReference type="AlphaFoldDB" id="A0A7V1K5K1"/>
<keyword evidence="1 3" id="KW-0489">Methyltransferase</keyword>